<gene>
    <name evidence="1" type="ORF">HHJ78_10870</name>
</gene>
<accession>A0A7Y0Y531</accession>
<evidence type="ECO:0000313" key="1">
    <source>
        <dbReference type="EMBL" id="NMW65986.1"/>
    </source>
</evidence>
<protein>
    <submittedName>
        <fullName evidence="1">Uncharacterized protein</fullName>
    </submittedName>
</protein>
<dbReference type="Proteomes" id="UP000578252">
    <property type="component" value="Unassembled WGS sequence"/>
</dbReference>
<dbReference type="RefSeq" id="WP_169772485.1">
    <property type="nucleotide sequence ID" value="NZ_JABCUR010000014.1"/>
</dbReference>
<organism evidence="1 2">
    <name type="scientific">Mobiluncus mulieris</name>
    <dbReference type="NCBI Taxonomy" id="2052"/>
    <lineage>
        <taxon>Bacteria</taxon>
        <taxon>Bacillati</taxon>
        <taxon>Actinomycetota</taxon>
        <taxon>Actinomycetes</taxon>
        <taxon>Actinomycetales</taxon>
        <taxon>Actinomycetaceae</taxon>
        <taxon>Mobiluncus</taxon>
    </lineage>
</organism>
<name>A0A7Y0Y531_9ACTO</name>
<comment type="caution">
    <text evidence="1">The sequence shown here is derived from an EMBL/GenBank/DDBJ whole genome shotgun (WGS) entry which is preliminary data.</text>
</comment>
<dbReference type="AlphaFoldDB" id="A0A7Y0Y531"/>
<proteinExistence type="predicted"/>
<reference evidence="1 2" key="1">
    <citation type="submission" date="2020-04" db="EMBL/GenBank/DDBJ databases">
        <title>Antimicrobial susceptibility and clonality of vaginal-derived multi-drug resistant Mobiluncus isolates in China.</title>
        <authorList>
            <person name="Zhang X."/>
        </authorList>
    </citation>
    <scope>NUCLEOTIDE SEQUENCE [LARGE SCALE GENOMIC DNA]</scope>
    <source>
        <strain evidence="1 2">13</strain>
    </source>
</reference>
<evidence type="ECO:0000313" key="2">
    <source>
        <dbReference type="Proteomes" id="UP000578252"/>
    </source>
</evidence>
<dbReference type="EMBL" id="JABCUR010000014">
    <property type="protein sequence ID" value="NMW65986.1"/>
    <property type="molecule type" value="Genomic_DNA"/>
</dbReference>
<sequence>MVASLVDENIQVDAQYWMRAGEAAIRAWCGWHVSPQVTETLTVDTACGTCAVLPTMRIVDLVRVEYRGVEITPAVSWSESGLIQYPEGFAEAYRSLKVTLTHGYAPEEVPQIVALIATVGRRAADQKLVASQTVNGASVSYLTAGGAPLSVPLLQIEKEMLAPYRLPGGITC</sequence>